<dbReference type="Proteomes" id="UP000823388">
    <property type="component" value="Chromosome 4K"/>
</dbReference>
<name>A0A8T0TV77_PANVG</name>
<evidence type="ECO:0000313" key="1">
    <source>
        <dbReference type="EMBL" id="KAG2613698.1"/>
    </source>
</evidence>
<dbReference type="EMBL" id="CM029043">
    <property type="protein sequence ID" value="KAG2613698.1"/>
    <property type="molecule type" value="Genomic_DNA"/>
</dbReference>
<dbReference type="AlphaFoldDB" id="A0A8T0TV77"/>
<evidence type="ECO:0000313" key="2">
    <source>
        <dbReference type="Proteomes" id="UP000823388"/>
    </source>
</evidence>
<keyword evidence="2" id="KW-1185">Reference proteome</keyword>
<proteinExistence type="predicted"/>
<sequence length="122" mass="13183">MLKPSLWIIDEFVEAQRPTASRFSPFLRSRGFVSSPSPPGRTINSPQSPCPPRQLGFQAPAAAAAAEQLAFVVVAAVCPFSPSRSCFASFRSAPLFFCFSSLAHRWRGHAHLPCSAAFSSRG</sequence>
<accession>A0A8T0TV77</accession>
<reference evidence="1" key="1">
    <citation type="submission" date="2020-05" db="EMBL/GenBank/DDBJ databases">
        <title>WGS assembly of Panicum virgatum.</title>
        <authorList>
            <person name="Lovell J.T."/>
            <person name="Jenkins J."/>
            <person name="Shu S."/>
            <person name="Juenger T.E."/>
            <person name="Schmutz J."/>
        </authorList>
    </citation>
    <scope>NUCLEOTIDE SEQUENCE</scope>
    <source>
        <strain evidence="1">AP13</strain>
    </source>
</reference>
<gene>
    <name evidence="1" type="ORF">PVAP13_4KG405701</name>
</gene>
<comment type="caution">
    <text evidence="1">The sequence shown here is derived from an EMBL/GenBank/DDBJ whole genome shotgun (WGS) entry which is preliminary data.</text>
</comment>
<organism evidence="1 2">
    <name type="scientific">Panicum virgatum</name>
    <name type="common">Blackwell switchgrass</name>
    <dbReference type="NCBI Taxonomy" id="38727"/>
    <lineage>
        <taxon>Eukaryota</taxon>
        <taxon>Viridiplantae</taxon>
        <taxon>Streptophyta</taxon>
        <taxon>Embryophyta</taxon>
        <taxon>Tracheophyta</taxon>
        <taxon>Spermatophyta</taxon>
        <taxon>Magnoliopsida</taxon>
        <taxon>Liliopsida</taxon>
        <taxon>Poales</taxon>
        <taxon>Poaceae</taxon>
        <taxon>PACMAD clade</taxon>
        <taxon>Panicoideae</taxon>
        <taxon>Panicodae</taxon>
        <taxon>Paniceae</taxon>
        <taxon>Panicinae</taxon>
        <taxon>Panicum</taxon>
        <taxon>Panicum sect. Hiantes</taxon>
    </lineage>
</organism>
<protein>
    <submittedName>
        <fullName evidence="1">Uncharacterized protein</fullName>
    </submittedName>
</protein>